<dbReference type="AlphaFoldDB" id="A0A9X3YP68"/>
<proteinExistence type="predicted"/>
<reference evidence="1" key="1">
    <citation type="submission" date="2023-02" db="EMBL/GenBank/DDBJ databases">
        <title>Tahibacter soli sp. nov. isolated from soil.</title>
        <authorList>
            <person name="Baek J.H."/>
            <person name="Lee J.K."/>
            <person name="Choi D.G."/>
            <person name="Jeon C.O."/>
        </authorList>
    </citation>
    <scope>NUCLEOTIDE SEQUENCE</scope>
    <source>
        <strain evidence="1">BL</strain>
    </source>
</reference>
<sequence>MVRAVPDAERERRLHVVGAPQARVDAVQRLEPDNGLALLPTLKRAIDAKDAAGIDTVLARIAAAPRYDDHVVDHTLALLDVAARYPESVARPPFVDGRKVSDDDLAFVSALSDARAGGVTVYGLGEVCDAVKQTEADLRRFAACADIGRRLSREAATIGLRLSGFHVLRKSAQYDEADAAAEHEMQWRIAQSMRLVGEGGPRVMSEGKQAWLAQTDDFAALKTLLERHGISASPPAGWQPAAQEDGE</sequence>
<accession>A0A9X3YP68</accession>
<comment type="caution">
    <text evidence="1">The sequence shown here is derived from an EMBL/GenBank/DDBJ whole genome shotgun (WGS) entry which is preliminary data.</text>
</comment>
<dbReference type="Proteomes" id="UP001139971">
    <property type="component" value="Unassembled WGS sequence"/>
</dbReference>
<gene>
    <name evidence="1" type="ORF">OD750_017025</name>
</gene>
<organism evidence="1 2">
    <name type="scientific">Tahibacter soli</name>
    <dbReference type="NCBI Taxonomy" id="2983605"/>
    <lineage>
        <taxon>Bacteria</taxon>
        <taxon>Pseudomonadati</taxon>
        <taxon>Pseudomonadota</taxon>
        <taxon>Gammaproteobacteria</taxon>
        <taxon>Lysobacterales</taxon>
        <taxon>Rhodanobacteraceae</taxon>
        <taxon>Tahibacter</taxon>
    </lineage>
</organism>
<name>A0A9X3YP68_9GAMM</name>
<evidence type="ECO:0000313" key="1">
    <source>
        <dbReference type="EMBL" id="MDC8014251.1"/>
    </source>
</evidence>
<dbReference type="EMBL" id="JAOVZO020000018">
    <property type="protein sequence ID" value="MDC8014251.1"/>
    <property type="molecule type" value="Genomic_DNA"/>
</dbReference>
<evidence type="ECO:0000313" key="2">
    <source>
        <dbReference type="Proteomes" id="UP001139971"/>
    </source>
</evidence>
<dbReference type="RefSeq" id="WP_263541887.1">
    <property type="nucleotide sequence ID" value="NZ_JAOVZO020000018.1"/>
</dbReference>
<keyword evidence="2" id="KW-1185">Reference proteome</keyword>
<protein>
    <submittedName>
        <fullName evidence="1">Uncharacterized protein</fullName>
    </submittedName>
</protein>